<dbReference type="Pfam" id="PF01336">
    <property type="entry name" value="tRNA_anti-codon"/>
    <property type="match status" value="1"/>
</dbReference>
<keyword evidence="7 13" id="KW-0548">Nucleotidyltransferase</keyword>
<keyword evidence="10 13" id="KW-0239">DNA-directed DNA polymerase</keyword>
<dbReference type="EC" id="2.7.7.7" evidence="3 13"/>
<dbReference type="Pfam" id="PF07733">
    <property type="entry name" value="DNA_pol3_alpha"/>
    <property type="match status" value="1"/>
</dbReference>
<dbReference type="SUPFAM" id="SSF89550">
    <property type="entry name" value="PHP domain-like"/>
    <property type="match status" value="1"/>
</dbReference>
<dbReference type="InterPro" id="IPR029460">
    <property type="entry name" value="DNAPol_HHH"/>
</dbReference>
<keyword evidence="17" id="KW-1185">Reference proteome</keyword>
<dbReference type="KEGG" id="thas:C6Y53_10115"/>
<evidence type="ECO:0000256" key="8">
    <source>
        <dbReference type="ARBA" id="ARBA00022705"/>
    </source>
</evidence>
<feature type="domain" description="Polymerase/histidinol phosphatase N-terminal" evidence="15">
    <location>
        <begin position="29"/>
        <end position="137"/>
    </location>
</feature>
<comment type="function">
    <text evidence="13">DNA polymerase involved in damage-induced mutagenesis and translesion synthesis (TLS). It is not the major replicative DNA polymerase.</text>
</comment>
<dbReference type="InterPro" id="IPR004365">
    <property type="entry name" value="NA-bd_OB_tRNA"/>
</dbReference>
<dbReference type="GO" id="GO:0003887">
    <property type="term" value="F:DNA-directed DNA polymerase activity"/>
    <property type="evidence" value="ECO:0007669"/>
    <property type="project" value="UniProtKB-UniRule"/>
</dbReference>
<dbReference type="CDD" id="cd04485">
    <property type="entry name" value="DnaE_OBF"/>
    <property type="match status" value="1"/>
</dbReference>
<keyword evidence="5 13" id="KW-0963">Cytoplasm</keyword>
<reference evidence="17" key="1">
    <citation type="submission" date="2018-03" db="EMBL/GenBank/DDBJ databases">
        <title>Genomic analysis of the strain SH-1 isolated from shrimp intestine.</title>
        <authorList>
            <person name="Kim Y.-S."/>
            <person name="Kim S.-E."/>
            <person name="Kim K.-H."/>
        </authorList>
    </citation>
    <scope>NUCLEOTIDE SEQUENCE [LARGE SCALE GENOMIC DNA]</scope>
    <source>
        <strain evidence="17">SH-1</strain>
    </source>
</reference>
<evidence type="ECO:0000256" key="9">
    <source>
        <dbReference type="ARBA" id="ARBA00022763"/>
    </source>
</evidence>
<dbReference type="CDD" id="cd07434">
    <property type="entry name" value="PHP_PolIIIA_DnaE2"/>
    <property type="match status" value="1"/>
</dbReference>
<dbReference type="InterPro" id="IPR011708">
    <property type="entry name" value="DNA_pol3_alpha_NTPase_dom"/>
</dbReference>
<dbReference type="Gene3D" id="3.20.20.140">
    <property type="entry name" value="Metal-dependent hydrolases"/>
    <property type="match status" value="1"/>
</dbReference>
<dbReference type="GO" id="GO:0003676">
    <property type="term" value="F:nucleic acid binding"/>
    <property type="evidence" value="ECO:0007669"/>
    <property type="project" value="InterPro"/>
</dbReference>
<evidence type="ECO:0000256" key="2">
    <source>
        <dbReference type="ARBA" id="ARBA00007391"/>
    </source>
</evidence>
<dbReference type="Proteomes" id="UP000237655">
    <property type="component" value="Chromosome"/>
</dbReference>
<dbReference type="GO" id="GO:0008408">
    <property type="term" value="F:3'-5' exonuclease activity"/>
    <property type="evidence" value="ECO:0007669"/>
    <property type="project" value="InterPro"/>
</dbReference>
<dbReference type="EMBL" id="CP027665">
    <property type="protein sequence ID" value="AVO38020.1"/>
    <property type="molecule type" value="Genomic_DNA"/>
</dbReference>
<dbReference type="Pfam" id="PF02811">
    <property type="entry name" value="PHP"/>
    <property type="match status" value="1"/>
</dbReference>
<dbReference type="Gene3D" id="1.10.150.870">
    <property type="match status" value="1"/>
</dbReference>
<dbReference type="Pfam" id="PF17657">
    <property type="entry name" value="DNA_pol3_finger"/>
    <property type="match status" value="1"/>
</dbReference>
<organism evidence="16 17">
    <name type="scientific">Pukyongiella litopenaei</name>
    <dbReference type="NCBI Taxonomy" id="2605946"/>
    <lineage>
        <taxon>Bacteria</taxon>
        <taxon>Pseudomonadati</taxon>
        <taxon>Pseudomonadota</taxon>
        <taxon>Alphaproteobacteria</taxon>
        <taxon>Rhodobacterales</taxon>
        <taxon>Paracoccaceae</taxon>
        <taxon>Pukyongiella</taxon>
    </lineage>
</organism>
<dbReference type="PANTHER" id="PTHR32294">
    <property type="entry name" value="DNA POLYMERASE III SUBUNIT ALPHA"/>
    <property type="match status" value="1"/>
</dbReference>
<keyword evidence="9 13" id="KW-0227">DNA damage</keyword>
<feature type="compositionally biased region" description="Basic and acidic residues" evidence="14">
    <location>
        <begin position="1123"/>
        <end position="1137"/>
    </location>
</feature>
<dbReference type="InterPro" id="IPR016195">
    <property type="entry name" value="Pol/histidinol_Pase-like"/>
</dbReference>
<evidence type="ECO:0000256" key="7">
    <source>
        <dbReference type="ARBA" id="ARBA00022695"/>
    </source>
</evidence>
<evidence type="ECO:0000256" key="6">
    <source>
        <dbReference type="ARBA" id="ARBA00022679"/>
    </source>
</evidence>
<dbReference type="GO" id="GO:0006281">
    <property type="term" value="P:DNA repair"/>
    <property type="evidence" value="ECO:0007669"/>
    <property type="project" value="UniProtKB-UniRule"/>
</dbReference>
<dbReference type="PANTHER" id="PTHR32294:SF4">
    <property type="entry name" value="ERROR-PRONE DNA POLYMERASE"/>
    <property type="match status" value="1"/>
</dbReference>
<keyword evidence="11 13" id="KW-0234">DNA repair</keyword>
<dbReference type="InterPro" id="IPR004805">
    <property type="entry name" value="DnaE2/DnaE/PolC"/>
</dbReference>
<gene>
    <name evidence="13" type="primary">dnaE2</name>
    <name evidence="16" type="synonym">dnaE</name>
    <name evidence="16" type="ORF">C6Y53_10115</name>
</gene>
<feature type="region of interest" description="Disordered" evidence="14">
    <location>
        <begin position="91"/>
        <end position="118"/>
    </location>
</feature>
<comment type="similarity">
    <text evidence="2 13">Belongs to the DNA polymerase type-C family. DnaE2 subfamily.</text>
</comment>
<evidence type="ECO:0000256" key="14">
    <source>
        <dbReference type="SAM" id="MobiDB-lite"/>
    </source>
</evidence>
<dbReference type="AlphaFoldDB" id="A0A2S0MQ46"/>
<dbReference type="NCBIfam" id="TIGR00594">
    <property type="entry name" value="polc"/>
    <property type="match status" value="1"/>
</dbReference>
<dbReference type="InterPro" id="IPR003141">
    <property type="entry name" value="Pol/His_phosphatase_N"/>
</dbReference>
<evidence type="ECO:0000256" key="13">
    <source>
        <dbReference type="HAMAP-Rule" id="MF_01902"/>
    </source>
</evidence>
<evidence type="ECO:0000313" key="16">
    <source>
        <dbReference type="EMBL" id="AVO38020.1"/>
    </source>
</evidence>
<feature type="compositionally biased region" description="Basic and acidic residues" evidence="14">
    <location>
        <begin position="1"/>
        <end position="11"/>
    </location>
</feature>
<name>A0A2S0MQ46_9RHOB</name>
<keyword evidence="8 13" id="KW-0235">DNA replication</keyword>
<dbReference type="InterPro" id="IPR004013">
    <property type="entry name" value="PHP_dom"/>
</dbReference>
<dbReference type="NCBIfam" id="NF004225">
    <property type="entry name" value="PRK05672.1"/>
    <property type="match status" value="1"/>
</dbReference>
<evidence type="ECO:0000259" key="15">
    <source>
        <dbReference type="SMART" id="SM00481"/>
    </source>
</evidence>
<evidence type="ECO:0000256" key="3">
    <source>
        <dbReference type="ARBA" id="ARBA00012417"/>
    </source>
</evidence>
<evidence type="ECO:0000256" key="1">
    <source>
        <dbReference type="ARBA" id="ARBA00004496"/>
    </source>
</evidence>
<keyword evidence="6 13" id="KW-0808">Transferase</keyword>
<dbReference type="InterPro" id="IPR023073">
    <property type="entry name" value="DnaE2"/>
</dbReference>
<dbReference type="SMART" id="SM00481">
    <property type="entry name" value="POLIIIAc"/>
    <property type="match status" value="1"/>
</dbReference>
<comment type="subcellular location">
    <subcellularLocation>
        <location evidence="1 13">Cytoplasm</location>
    </subcellularLocation>
</comment>
<dbReference type="HAMAP" id="MF_01902">
    <property type="entry name" value="DNApol_error_prone"/>
    <property type="match status" value="1"/>
</dbReference>
<feature type="region of interest" description="Disordered" evidence="14">
    <location>
        <begin position="1099"/>
        <end position="1137"/>
    </location>
</feature>
<protein>
    <recommendedName>
        <fullName evidence="4 13">Error-prone DNA polymerase</fullName>
        <ecNumber evidence="3 13">2.7.7.7</ecNumber>
    </recommendedName>
</protein>
<sequence>MTGGGRDHRQADALPAERQAGSPADPGYAELCVTTNFTFLTGASHPEEMMMRAAELGLDAIAVTDRNSLAGVVRAYKALQTLKDAAREAVQDAASPRSGDGMGNGARHRAGHPHPAARPDAVRLPRLIVGCRLALRDSPLDWVALPRGRPAYARLVRLLTRGKRRAEKGDCHLDLADMLNGCAGMILIALPQRAAPAQAVAAHLRQAVQRFPGHVFLGAAPRYDGADQARLRRAALLAQRVAAPLVAVGDVLMHRGSRRQLADVLTCIRDHVTIDDIGTRALPNAERRLKGAADMARLFRDHPAAIRRSLEIAARCSFCLSELSYEYPDEIADGEAPQARLERLAREGLKRRYPDGPPDTVLATIDKELALVKKLGFPAYFLTVHDIVTFAKSRGILCQGRGSAANSILCYLLGITDVGPETITMVFERFVSEYRGEPPDIDVDFEHERREEVIQHIYETYGRHRAGLCATVIHFRSRAAIREVGKVMGLSQDVTASLSGQIWGMSDGGADPDRIRELGLDPADRRLAQTIRLIGEIIGFPRHLSQHVGGFVITRGRLDELCPIENAAMENRTVIEWDKDDIDTLGILKVDVLGLGMLTCIRKAFDLLRDHERQVLTIASVPQEDRATYAMLQRADAIGVFQVESRAQMNFLPRMKPQTFYDLVIEVAIVRPGPIQGGIVKPYIRRRQKLEAPEPFGPALAEVTRKTLGVPLFQEQAMQIAVVGAGYTAEEADRLRRSLTAFRRMGTIDAHRDRFIAGMLENGYSRDIAERCFSQISGFADYGFPESHAAAFAMLAYVSAWLKCHHPAIFACALLNSQPMGFYAPAQIVRDAREHQVELRPICVNHSLWDNTLERRADGALALRLGFRQIKGFKQEDAEWIAAARGNGYRDPEALWHRAGVAPPVLERLAEADAFADMGLTRRDALWQVKAIRGQMPLPLFSDPIDGESIREPEPQLPAMHLGEEVVEDYVSMRLSLRAHPMELLRPAIPGLTPHANLPDVPLRRTSVCGLVITRQRPGTASGVIFLTLEDETGVSNVVVWRGVYERFRRAVMGGRLLRVTGPLQREGIVVHLIAERVEDLSHRLGELGHPMDEMVGITRPAADDAPRPPSTPSSTPSRARHPREQAKKLFPSRDFH</sequence>
<dbReference type="InterPro" id="IPR040982">
    <property type="entry name" value="DNA_pol3_finger"/>
</dbReference>
<dbReference type="RefSeq" id="WP_106472338.1">
    <property type="nucleotide sequence ID" value="NZ_CP027665.1"/>
</dbReference>
<accession>A0A2S0MQ46</accession>
<dbReference type="GO" id="GO:0005737">
    <property type="term" value="C:cytoplasm"/>
    <property type="evidence" value="ECO:0007669"/>
    <property type="project" value="UniProtKB-SubCell"/>
</dbReference>
<evidence type="ECO:0000256" key="5">
    <source>
        <dbReference type="ARBA" id="ARBA00022490"/>
    </source>
</evidence>
<feature type="region of interest" description="Disordered" evidence="14">
    <location>
        <begin position="1"/>
        <end position="27"/>
    </location>
</feature>
<dbReference type="GO" id="GO:0006260">
    <property type="term" value="P:DNA replication"/>
    <property type="evidence" value="ECO:0007669"/>
    <property type="project" value="UniProtKB-KW"/>
</dbReference>
<evidence type="ECO:0000256" key="12">
    <source>
        <dbReference type="ARBA" id="ARBA00049244"/>
    </source>
</evidence>
<evidence type="ECO:0000256" key="11">
    <source>
        <dbReference type="ARBA" id="ARBA00023204"/>
    </source>
</evidence>
<comment type="catalytic activity">
    <reaction evidence="12 13">
        <text>DNA(n) + a 2'-deoxyribonucleoside 5'-triphosphate = DNA(n+1) + diphosphate</text>
        <dbReference type="Rhea" id="RHEA:22508"/>
        <dbReference type="Rhea" id="RHEA-COMP:17339"/>
        <dbReference type="Rhea" id="RHEA-COMP:17340"/>
        <dbReference type="ChEBI" id="CHEBI:33019"/>
        <dbReference type="ChEBI" id="CHEBI:61560"/>
        <dbReference type="ChEBI" id="CHEBI:173112"/>
        <dbReference type="EC" id="2.7.7.7"/>
    </reaction>
</comment>
<dbReference type="Pfam" id="PF14579">
    <property type="entry name" value="HHH_6"/>
    <property type="match status" value="1"/>
</dbReference>
<evidence type="ECO:0000256" key="4">
    <source>
        <dbReference type="ARBA" id="ARBA00017273"/>
    </source>
</evidence>
<evidence type="ECO:0000313" key="17">
    <source>
        <dbReference type="Proteomes" id="UP000237655"/>
    </source>
</evidence>
<proteinExistence type="inferred from homology"/>
<evidence type="ECO:0000256" key="10">
    <source>
        <dbReference type="ARBA" id="ARBA00022932"/>
    </source>
</evidence>